<proteinExistence type="predicted"/>
<dbReference type="AlphaFoldDB" id="A0A397HNM5"/>
<protein>
    <recommendedName>
        <fullName evidence="7">AN1-type domain-containing protein</fullName>
    </recommendedName>
</protein>
<accession>A0A397HNM5</accession>
<dbReference type="OrthoDB" id="431929at2759"/>
<name>A0A397HNM5_9GLOM</name>
<dbReference type="STRING" id="1348612.A0A397HNM5"/>
<dbReference type="EMBL" id="PQFF01000292">
    <property type="protein sequence ID" value="RHZ64771.1"/>
    <property type="molecule type" value="Genomic_DNA"/>
</dbReference>
<dbReference type="PANTHER" id="PTHR14677:SF40">
    <property type="entry name" value="CDC48-ASSOCIATED UBIQUITIN-LIKE_ZINC FINGER PROTEIN 1"/>
    <property type="match status" value="1"/>
</dbReference>
<evidence type="ECO:0000313" key="8">
    <source>
        <dbReference type="EMBL" id="RHZ64771.1"/>
    </source>
</evidence>
<reference evidence="8 9" key="1">
    <citation type="submission" date="2018-08" db="EMBL/GenBank/DDBJ databases">
        <title>Genome and evolution of the arbuscular mycorrhizal fungus Diversispora epigaea (formerly Glomus versiforme) and its bacterial endosymbionts.</title>
        <authorList>
            <person name="Sun X."/>
            <person name="Fei Z."/>
            <person name="Harrison M."/>
        </authorList>
    </citation>
    <scope>NUCLEOTIDE SEQUENCE [LARGE SCALE GENOMIC DNA]</scope>
    <source>
        <strain evidence="8 9">IT104</strain>
    </source>
</reference>
<dbReference type="InterPro" id="IPR057357">
    <property type="entry name" value="Znf-C2H2_ZFAND2A/B"/>
</dbReference>
<evidence type="ECO:0000256" key="3">
    <source>
        <dbReference type="ARBA" id="ARBA00022771"/>
    </source>
</evidence>
<evidence type="ECO:0000256" key="5">
    <source>
        <dbReference type="PROSITE-ProRule" id="PRU00449"/>
    </source>
</evidence>
<dbReference type="Pfam" id="PF25403">
    <property type="entry name" value="zf-C2H2_ZFAND2"/>
    <property type="match status" value="1"/>
</dbReference>
<keyword evidence="2" id="KW-0677">Repeat</keyword>
<keyword evidence="3 5" id="KW-0863">Zinc-finger</keyword>
<gene>
    <name evidence="8" type="ORF">Glove_320g55</name>
</gene>
<feature type="region of interest" description="Disordered" evidence="6">
    <location>
        <begin position="167"/>
        <end position="207"/>
    </location>
</feature>
<dbReference type="Gene3D" id="4.10.1110.10">
    <property type="entry name" value="AN1-like Zinc finger"/>
    <property type="match status" value="2"/>
</dbReference>
<sequence length="207" mass="22919">MELPNIGRHCAHTDCKLLDYLPIKCQNCQNYYCSDHFKPNQHSCINLPPSEDVRVPICPICSAPVPFSRGEDPNIRMDQHISNDCTPAPKTTSSKSFNSCSFGKCKNRVAVQILCSGCGKNYCIKHRLGYDHLCDQIQKDKNQSNNKKYDLLPSSAISALSTSFSNLTTSSSSSSPGTTATRSSTSNSRSKNMNKKVKNSWVGKLFK</sequence>
<dbReference type="PROSITE" id="PS51039">
    <property type="entry name" value="ZF_AN1"/>
    <property type="match status" value="1"/>
</dbReference>
<dbReference type="GO" id="GO:0005737">
    <property type="term" value="C:cytoplasm"/>
    <property type="evidence" value="ECO:0007669"/>
    <property type="project" value="TreeGrafter"/>
</dbReference>
<feature type="domain" description="AN1-type" evidence="7">
    <location>
        <begin position="4"/>
        <end position="52"/>
    </location>
</feature>
<dbReference type="Pfam" id="PF01428">
    <property type="entry name" value="zf-AN1"/>
    <property type="match status" value="2"/>
</dbReference>
<keyword evidence="4" id="KW-0862">Zinc</keyword>
<evidence type="ECO:0000256" key="1">
    <source>
        <dbReference type="ARBA" id="ARBA00022723"/>
    </source>
</evidence>
<evidence type="ECO:0000313" key="9">
    <source>
        <dbReference type="Proteomes" id="UP000266861"/>
    </source>
</evidence>
<evidence type="ECO:0000259" key="7">
    <source>
        <dbReference type="PROSITE" id="PS51039"/>
    </source>
</evidence>
<dbReference type="PANTHER" id="PTHR14677">
    <property type="entry name" value="ARSENITE INDUCUBLE RNA ASSOCIATED PROTEIN AIP-1-RELATED"/>
    <property type="match status" value="1"/>
</dbReference>
<organism evidence="8 9">
    <name type="scientific">Diversispora epigaea</name>
    <dbReference type="NCBI Taxonomy" id="1348612"/>
    <lineage>
        <taxon>Eukaryota</taxon>
        <taxon>Fungi</taxon>
        <taxon>Fungi incertae sedis</taxon>
        <taxon>Mucoromycota</taxon>
        <taxon>Glomeromycotina</taxon>
        <taxon>Glomeromycetes</taxon>
        <taxon>Diversisporales</taxon>
        <taxon>Diversisporaceae</taxon>
        <taxon>Diversispora</taxon>
    </lineage>
</organism>
<feature type="compositionally biased region" description="Low complexity" evidence="6">
    <location>
        <begin position="167"/>
        <end position="191"/>
    </location>
</feature>
<dbReference type="InterPro" id="IPR000058">
    <property type="entry name" value="Znf_AN1"/>
</dbReference>
<dbReference type="GO" id="GO:0008270">
    <property type="term" value="F:zinc ion binding"/>
    <property type="evidence" value="ECO:0007669"/>
    <property type="project" value="UniProtKB-KW"/>
</dbReference>
<comment type="caution">
    <text evidence="8">The sequence shown here is derived from an EMBL/GenBank/DDBJ whole genome shotgun (WGS) entry which is preliminary data.</text>
</comment>
<keyword evidence="9" id="KW-1185">Reference proteome</keyword>
<dbReference type="SUPFAM" id="SSF118310">
    <property type="entry name" value="AN1-like Zinc finger"/>
    <property type="match status" value="2"/>
</dbReference>
<evidence type="ECO:0000256" key="6">
    <source>
        <dbReference type="SAM" id="MobiDB-lite"/>
    </source>
</evidence>
<dbReference type="InterPro" id="IPR035896">
    <property type="entry name" value="AN1-like_Znf"/>
</dbReference>
<dbReference type="SMART" id="SM00154">
    <property type="entry name" value="ZnF_AN1"/>
    <property type="match status" value="2"/>
</dbReference>
<keyword evidence="1" id="KW-0479">Metal-binding</keyword>
<dbReference type="Proteomes" id="UP000266861">
    <property type="component" value="Unassembled WGS sequence"/>
</dbReference>
<evidence type="ECO:0000256" key="4">
    <source>
        <dbReference type="ARBA" id="ARBA00022833"/>
    </source>
</evidence>
<evidence type="ECO:0000256" key="2">
    <source>
        <dbReference type="ARBA" id="ARBA00022737"/>
    </source>
</evidence>